<sequence>MEAADGYREQLKNQIAEIKEKKRKRLWCDRNNNKFVVGFTAQLRQIELFDSTNINVQPQQRQQSHDNDMNSHMTNSSNIDFNFTIAPQIIPADISHLLCKWDHSSCSKFPWFQNTSIANGFVQQYGSFDEIE</sequence>
<dbReference type="Proteomes" id="UP000023152">
    <property type="component" value="Unassembled WGS sequence"/>
</dbReference>
<organism evidence="1 2">
    <name type="scientific">Reticulomyxa filosa</name>
    <dbReference type="NCBI Taxonomy" id="46433"/>
    <lineage>
        <taxon>Eukaryota</taxon>
        <taxon>Sar</taxon>
        <taxon>Rhizaria</taxon>
        <taxon>Retaria</taxon>
        <taxon>Foraminifera</taxon>
        <taxon>Monothalamids</taxon>
        <taxon>Reticulomyxidae</taxon>
        <taxon>Reticulomyxa</taxon>
    </lineage>
</organism>
<accession>X6LZR5</accession>
<name>X6LZR5_RETFI</name>
<comment type="caution">
    <text evidence="1">The sequence shown here is derived from an EMBL/GenBank/DDBJ whole genome shotgun (WGS) entry which is preliminary data.</text>
</comment>
<dbReference type="EMBL" id="ASPP01027329">
    <property type="protein sequence ID" value="ETO06235.1"/>
    <property type="molecule type" value="Genomic_DNA"/>
</dbReference>
<proteinExistence type="predicted"/>
<reference evidence="1 2" key="1">
    <citation type="journal article" date="2013" name="Curr. Biol.">
        <title>The Genome of the Foraminiferan Reticulomyxa filosa.</title>
        <authorList>
            <person name="Glockner G."/>
            <person name="Hulsmann N."/>
            <person name="Schleicher M."/>
            <person name="Noegel A.A."/>
            <person name="Eichinger L."/>
            <person name="Gallinger C."/>
            <person name="Pawlowski J."/>
            <person name="Sierra R."/>
            <person name="Euteneuer U."/>
            <person name="Pillet L."/>
            <person name="Moustafa A."/>
            <person name="Platzer M."/>
            <person name="Groth M."/>
            <person name="Szafranski K."/>
            <person name="Schliwa M."/>
        </authorList>
    </citation>
    <scope>NUCLEOTIDE SEQUENCE [LARGE SCALE GENOMIC DNA]</scope>
</reference>
<keyword evidence="2" id="KW-1185">Reference proteome</keyword>
<dbReference type="AlphaFoldDB" id="X6LZR5"/>
<gene>
    <name evidence="1" type="ORF">RFI_31161</name>
</gene>
<protein>
    <submittedName>
        <fullName evidence="1">Uncharacterized protein</fullName>
    </submittedName>
</protein>
<evidence type="ECO:0000313" key="1">
    <source>
        <dbReference type="EMBL" id="ETO06235.1"/>
    </source>
</evidence>
<evidence type="ECO:0000313" key="2">
    <source>
        <dbReference type="Proteomes" id="UP000023152"/>
    </source>
</evidence>